<feature type="transmembrane region" description="Helical" evidence="9">
    <location>
        <begin position="61"/>
        <end position="79"/>
    </location>
</feature>
<keyword evidence="3 9" id="KW-0812">Transmembrane</keyword>
<dbReference type="OrthoDB" id="5322100at2759"/>
<dbReference type="Pfam" id="PF08016">
    <property type="entry name" value="PKD_channel"/>
    <property type="match status" value="1"/>
</dbReference>
<gene>
    <name evidence="12" type="ORF">Ocin01_07115</name>
</gene>
<dbReference type="PANTHER" id="PTHR10877:SF197">
    <property type="entry name" value="POLYCYSTIC KIDNEY DISEASE PROTEIN 1-LIKE 2"/>
    <property type="match status" value="1"/>
</dbReference>
<organism evidence="12 13">
    <name type="scientific">Orchesella cincta</name>
    <name type="common">Springtail</name>
    <name type="synonym">Podura cincta</name>
    <dbReference type="NCBI Taxonomy" id="48709"/>
    <lineage>
        <taxon>Eukaryota</taxon>
        <taxon>Metazoa</taxon>
        <taxon>Ecdysozoa</taxon>
        <taxon>Arthropoda</taxon>
        <taxon>Hexapoda</taxon>
        <taxon>Collembola</taxon>
        <taxon>Entomobryomorpha</taxon>
        <taxon>Entomobryoidea</taxon>
        <taxon>Orchesellidae</taxon>
        <taxon>Orchesellinae</taxon>
        <taxon>Orchesella</taxon>
    </lineage>
</organism>
<evidence type="ECO:0000256" key="9">
    <source>
        <dbReference type="SAM" id="Phobius"/>
    </source>
</evidence>
<sequence>MLSQTTDYFRYNHANSAFLKSRRPHKYTGFQSNRPHQPQTGAELLRSTAEEKRKNELRDKLLPLVLCVVLLFPLIALSYSGHNLYDYDITENIHNILQLNSLGEGRKKFRNEEAVYRYMERVLIPNLHPEKWYNGKLIPQPTPGKHDDPAIVSDLQTFMIGVGRVRQQRVKSSACIAQDNIALGGSFRCHAEYKKSTQDQESYDPAWDPVTGSRLPTSLTNDGWEFHGKGSRKTLSLAYTGHLGHYDGGGYILELGRTHRESESVIKYMRNHHWLDHRTRAVFIELTLMNPNINKFVDVVLLIEQSPTWAFTLRSWISPITLIPIENLQESNDLIWSALNMVIIVAILFPLFCLFLADALSTPNYSFLTSSRFWLDMVLVGLALISIGIEIARITTTEEVSDVIQRQRIDEYVSVQRAAWWYEIEGLVFSITQTIVFIKIWTLVMFTDRRFLSFALTLKLTAGFLLGFLIILSIFLFAFAFAGHFLFGQDLWEFSTLSESLITLVDQILGVSFFDEFALANPILGPVYAFLFGFMVVFIGLNFVVALLDLGVHEATEVVHQRKIWLTYSSFLFQTMKNSFPFFQKIFRREHDNFVEVPLQVPPERMQGMKDATAAYLREFLSTNRTKMNEMEIHCNKLLAGTGYRVISKQRRAQGKEMMKQQHIEEMRNATAAYIRGKLGHEMKPEEMKSYADFNKEIVKLRIQKMEKKMEELTLKVDKLVDSFT</sequence>
<proteinExistence type="inferred from homology"/>
<reference evidence="12 13" key="1">
    <citation type="journal article" date="2016" name="Genome Biol. Evol.">
        <title>Gene Family Evolution Reflects Adaptation to Soil Environmental Stressors in the Genome of the Collembolan Orchesella cincta.</title>
        <authorList>
            <person name="Faddeeva-Vakhrusheva A."/>
            <person name="Derks M.F."/>
            <person name="Anvar S.Y."/>
            <person name="Agamennone V."/>
            <person name="Suring W."/>
            <person name="Smit S."/>
            <person name="van Straalen N.M."/>
            <person name="Roelofs D."/>
        </authorList>
    </citation>
    <scope>NUCLEOTIDE SEQUENCE [LARGE SCALE GENOMIC DNA]</scope>
    <source>
        <tissue evidence="12">Mixed pool</tissue>
    </source>
</reference>
<dbReference type="InterPro" id="IPR046791">
    <property type="entry name" value="Polycystin_dom"/>
</dbReference>
<comment type="caution">
    <text evidence="12">The sequence shown here is derived from an EMBL/GenBank/DDBJ whole genome shotgun (WGS) entry which is preliminary data.</text>
</comment>
<evidence type="ECO:0000256" key="3">
    <source>
        <dbReference type="ARBA" id="ARBA00022692"/>
    </source>
</evidence>
<dbReference type="InterPro" id="IPR051223">
    <property type="entry name" value="Polycystin"/>
</dbReference>
<dbReference type="GO" id="GO:0005262">
    <property type="term" value="F:calcium channel activity"/>
    <property type="evidence" value="ECO:0007669"/>
    <property type="project" value="TreeGrafter"/>
</dbReference>
<comment type="subcellular location">
    <subcellularLocation>
        <location evidence="1">Membrane</location>
        <topology evidence="1">Multi-pass membrane protein</topology>
    </subcellularLocation>
</comment>
<feature type="transmembrane region" description="Helical" evidence="9">
    <location>
        <begin position="427"/>
        <end position="446"/>
    </location>
</feature>
<dbReference type="STRING" id="48709.A0A1D2N2R5"/>
<feature type="transmembrane region" description="Helical" evidence="9">
    <location>
        <begin position="334"/>
        <end position="361"/>
    </location>
</feature>
<dbReference type="PRINTS" id="PR01433">
    <property type="entry name" value="POLYCYSTIN2"/>
</dbReference>
<comment type="similarity">
    <text evidence="2">Belongs to the polycystin family.</text>
</comment>
<evidence type="ECO:0000256" key="2">
    <source>
        <dbReference type="ARBA" id="ARBA00007200"/>
    </source>
</evidence>
<name>A0A1D2N2R5_ORCCI</name>
<evidence type="ECO:0000256" key="4">
    <source>
        <dbReference type="ARBA" id="ARBA00022989"/>
    </source>
</evidence>
<dbReference type="GO" id="GO:0005509">
    <property type="term" value="F:calcium ion binding"/>
    <property type="evidence" value="ECO:0007669"/>
    <property type="project" value="InterPro"/>
</dbReference>
<keyword evidence="13" id="KW-1185">Reference proteome</keyword>
<dbReference type="OMA" id="WLYGDHT"/>
<feature type="coiled-coil region" evidence="8">
    <location>
        <begin position="696"/>
        <end position="723"/>
    </location>
</feature>
<feature type="transmembrane region" description="Helical" evidence="9">
    <location>
        <begin position="458"/>
        <end position="487"/>
    </location>
</feature>
<feature type="transmembrane region" description="Helical" evidence="9">
    <location>
        <begin position="373"/>
        <end position="392"/>
    </location>
</feature>
<feature type="domain" description="Polycystin cation channel PKD1/PKD2" evidence="10">
    <location>
        <begin position="340"/>
        <end position="548"/>
    </location>
</feature>
<keyword evidence="4 9" id="KW-1133">Transmembrane helix</keyword>
<dbReference type="Proteomes" id="UP000094527">
    <property type="component" value="Unassembled WGS sequence"/>
</dbReference>
<evidence type="ECO:0000256" key="6">
    <source>
        <dbReference type="ARBA" id="ARBA00023180"/>
    </source>
</evidence>
<dbReference type="EMBL" id="LJIJ01000271">
    <property type="protein sequence ID" value="ODM99558.1"/>
    <property type="molecule type" value="Genomic_DNA"/>
</dbReference>
<accession>A0A1D2N2R5</accession>
<dbReference type="GO" id="GO:0050982">
    <property type="term" value="P:detection of mechanical stimulus"/>
    <property type="evidence" value="ECO:0007669"/>
    <property type="project" value="TreeGrafter"/>
</dbReference>
<evidence type="ECO:0000256" key="1">
    <source>
        <dbReference type="ARBA" id="ARBA00004141"/>
    </source>
</evidence>
<evidence type="ECO:0000259" key="10">
    <source>
        <dbReference type="Pfam" id="PF08016"/>
    </source>
</evidence>
<evidence type="ECO:0000313" key="12">
    <source>
        <dbReference type="EMBL" id="ODM99558.1"/>
    </source>
</evidence>
<evidence type="ECO:0000313" key="13">
    <source>
        <dbReference type="Proteomes" id="UP000094527"/>
    </source>
</evidence>
<dbReference type="PANTHER" id="PTHR10877">
    <property type="entry name" value="POLYCYSTIN FAMILY MEMBER"/>
    <property type="match status" value="1"/>
</dbReference>
<feature type="transmembrane region" description="Helical" evidence="9">
    <location>
        <begin position="527"/>
        <end position="552"/>
    </location>
</feature>
<evidence type="ECO:0000256" key="5">
    <source>
        <dbReference type="ARBA" id="ARBA00023136"/>
    </source>
</evidence>
<dbReference type="GO" id="GO:0016020">
    <property type="term" value="C:membrane"/>
    <property type="evidence" value="ECO:0007669"/>
    <property type="project" value="UniProtKB-SubCell"/>
</dbReference>
<feature type="disulfide bond" evidence="7">
    <location>
        <begin position="175"/>
        <end position="189"/>
    </location>
</feature>
<evidence type="ECO:0000256" key="7">
    <source>
        <dbReference type="PIRSR" id="PIRSR603915-2"/>
    </source>
</evidence>
<evidence type="ECO:0000259" key="11">
    <source>
        <dbReference type="Pfam" id="PF20519"/>
    </source>
</evidence>
<keyword evidence="5 9" id="KW-0472">Membrane</keyword>
<dbReference type="InterPro" id="IPR013122">
    <property type="entry name" value="PKD1_2_channel"/>
</dbReference>
<evidence type="ECO:0000256" key="8">
    <source>
        <dbReference type="SAM" id="Coils"/>
    </source>
</evidence>
<keyword evidence="8" id="KW-0175">Coiled coil</keyword>
<keyword evidence="6" id="KW-0325">Glycoprotein</keyword>
<feature type="domain" description="Polycystin" evidence="11">
    <location>
        <begin position="113"/>
        <end position="310"/>
    </location>
</feature>
<dbReference type="Pfam" id="PF20519">
    <property type="entry name" value="Polycystin_dom"/>
    <property type="match status" value="1"/>
</dbReference>
<protein>
    <submittedName>
        <fullName evidence="12">Polycystin-2</fullName>
    </submittedName>
</protein>
<dbReference type="InterPro" id="IPR003915">
    <property type="entry name" value="PKD_2"/>
</dbReference>
<dbReference type="AlphaFoldDB" id="A0A1D2N2R5"/>